<dbReference type="InterPro" id="IPR007630">
    <property type="entry name" value="RNA_pol_sigma70_r4"/>
</dbReference>
<dbReference type="HOGENOM" id="CLU_014793_3_5_9"/>
<dbReference type="InterPro" id="IPR014284">
    <property type="entry name" value="RNA_pol_sigma-70_dom"/>
</dbReference>
<evidence type="ECO:0000256" key="2">
    <source>
        <dbReference type="ARBA" id="ARBA00023082"/>
    </source>
</evidence>
<dbReference type="OrthoDB" id="9809557at2"/>
<evidence type="ECO:0000256" key="3">
    <source>
        <dbReference type="ARBA" id="ARBA00023125"/>
    </source>
</evidence>
<dbReference type="PANTHER" id="PTHR30603:SF60">
    <property type="entry name" value="RNA POLYMERASE SIGMA FACTOR RPOD"/>
    <property type="match status" value="1"/>
</dbReference>
<keyword evidence="4" id="KW-0804">Transcription</keyword>
<evidence type="ECO:0000256" key="4">
    <source>
        <dbReference type="ARBA" id="ARBA00023163"/>
    </source>
</evidence>
<dbReference type="InterPro" id="IPR013325">
    <property type="entry name" value="RNA_pol_sigma_r2"/>
</dbReference>
<keyword evidence="3" id="KW-0238">DNA-binding</keyword>
<dbReference type="PRINTS" id="PR00046">
    <property type="entry name" value="SIGMA70FCT"/>
</dbReference>
<dbReference type="InterPro" id="IPR013324">
    <property type="entry name" value="RNA_pol_sigma_r3/r4-like"/>
</dbReference>
<dbReference type="InterPro" id="IPR036388">
    <property type="entry name" value="WH-like_DNA-bd_sf"/>
</dbReference>
<dbReference type="GO" id="GO:0006352">
    <property type="term" value="P:DNA-templated transcription initiation"/>
    <property type="evidence" value="ECO:0007669"/>
    <property type="project" value="InterPro"/>
</dbReference>
<dbReference type="InterPro" id="IPR000943">
    <property type="entry name" value="RNA_pol_sigma70"/>
</dbReference>
<dbReference type="PANTHER" id="PTHR30603">
    <property type="entry name" value="RNA POLYMERASE SIGMA FACTOR RPO"/>
    <property type="match status" value="1"/>
</dbReference>
<gene>
    <name evidence="6" type="ORF">HMPREF0908_0434</name>
</gene>
<accession>C4V1Y7</accession>
<dbReference type="EMBL" id="ACLA01000006">
    <property type="protein sequence ID" value="EEQ49118.1"/>
    <property type="molecule type" value="Genomic_DNA"/>
</dbReference>
<dbReference type="NCBIfam" id="TIGR02937">
    <property type="entry name" value="sigma70-ECF"/>
    <property type="match status" value="1"/>
</dbReference>
<dbReference type="eggNOG" id="COG0568">
    <property type="taxonomic scope" value="Bacteria"/>
</dbReference>
<dbReference type="CDD" id="cd06171">
    <property type="entry name" value="Sigma70_r4"/>
    <property type="match status" value="1"/>
</dbReference>
<evidence type="ECO:0000256" key="1">
    <source>
        <dbReference type="ARBA" id="ARBA00023015"/>
    </source>
</evidence>
<dbReference type="SUPFAM" id="SSF88946">
    <property type="entry name" value="Sigma2 domain of RNA polymerase sigma factors"/>
    <property type="match status" value="1"/>
</dbReference>
<dbReference type="Pfam" id="PF04542">
    <property type="entry name" value="Sigma70_r2"/>
    <property type="match status" value="1"/>
</dbReference>
<dbReference type="GO" id="GO:0003677">
    <property type="term" value="F:DNA binding"/>
    <property type="evidence" value="ECO:0007669"/>
    <property type="project" value="UniProtKB-KW"/>
</dbReference>
<dbReference type="InterPro" id="IPR050239">
    <property type="entry name" value="Sigma-70_RNA_pol_init_factors"/>
</dbReference>
<keyword evidence="2" id="KW-0731">Sigma factor</keyword>
<proteinExistence type="predicted"/>
<dbReference type="PROSITE" id="PS00716">
    <property type="entry name" value="SIGMA70_2"/>
    <property type="match status" value="1"/>
</dbReference>
<dbReference type="RefSeq" id="WP_006690698.1">
    <property type="nucleotide sequence ID" value="NZ_GG694007.1"/>
</dbReference>
<protein>
    <submittedName>
        <fullName evidence="6">Sigma-70, region 4</fullName>
    </submittedName>
</protein>
<dbReference type="STRING" id="638302.HMPREF0908_0434"/>
<sequence length="352" mass="41270">MNEQLIIDMARPYVKDGFITYEEFDYIYEILSLKEKYAVVDILYNNGIDLIDADEQDEDADDKFEVLYDDGLFKDTGFKAQNPKPVVVNEVVKQSNEILCAMIQQGNLQAEQDLCVKNKKLVDKYALGYEKRYRHRLDFDDIEQAGFIGLITAAKKFDISMGYSFSTYAVWWIKQAITREIMDHGFVIRIPVHMMEQIIKVAGVENMFSELNREERIVKVMDETGYKEERVRECMMLKEYVLTYSSLNVTVGEDETVELGEFLSDDGAISIEEMIENKELRRMLDDVLNTLTEKEKKVIKLRFGLEDNRQWTLEEVGKLFNVTRERIRQIESKALRKLRHPSRLHNIKSFLE</sequence>
<dbReference type="Gene3D" id="1.10.10.10">
    <property type="entry name" value="Winged helix-like DNA-binding domain superfamily/Winged helix DNA-binding domain"/>
    <property type="match status" value="2"/>
</dbReference>
<dbReference type="GO" id="GO:0016987">
    <property type="term" value="F:sigma factor activity"/>
    <property type="evidence" value="ECO:0007669"/>
    <property type="project" value="UniProtKB-KW"/>
</dbReference>
<evidence type="ECO:0000313" key="6">
    <source>
        <dbReference type="EMBL" id="EEQ49118.1"/>
    </source>
</evidence>
<feature type="domain" description="RNA polymerase sigma-70" evidence="5">
    <location>
        <begin position="312"/>
        <end position="338"/>
    </location>
</feature>
<dbReference type="Proteomes" id="UP000005309">
    <property type="component" value="Unassembled WGS sequence"/>
</dbReference>
<keyword evidence="7" id="KW-1185">Reference proteome</keyword>
<name>C4V1Y7_9FIRM</name>
<dbReference type="SUPFAM" id="SSF88659">
    <property type="entry name" value="Sigma3 and sigma4 domains of RNA polymerase sigma factors"/>
    <property type="match status" value="2"/>
</dbReference>
<organism evidence="6 7">
    <name type="scientific">Selenomonas flueggei ATCC 43531</name>
    <dbReference type="NCBI Taxonomy" id="638302"/>
    <lineage>
        <taxon>Bacteria</taxon>
        <taxon>Bacillati</taxon>
        <taxon>Bacillota</taxon>
        <taxon>Negativicutes</taxon>
        <taxon>Selenomonadales</taxon>
        <taxon>Selenomonadaceae</taxon>
        <taxon>Selenomonas</taxon>
    </lineage>
</organism>
<reference evidence="6 7" key="1">
    <citation type="submission" date="2009-04" db="EMBL/GenBank/DDBJ databases">
        <authorList>
            <person name="Qin X."/>
            <person name="Bachman B."/>
            <person name="Battles P."/>
            <person name="Bell A."/>
            <person name="Bess C."/>
            <person name="Bickham C."/>
            <person name="Chaboub L."/>
            <person name="Chen D."/>
            <person name="Coyle M."/>
            <person name="Deiros D.R."/>
            <person name="Dinh H."/>
            <person name="Forbes L."/>
            <person name="Fowler G."/>
            <person name="Francisco L."/>
            <person name="Fu Q."/>
            <person name="Gubbala S."/>
            <person name="Hale W."/>
            <person name="Han Y."/>
            <person name="Hemphill L."/>
            <person name="Highlander S.K."/>
            <person name="Hirani K."/>
            <person name="Hogues M."/>
            <person name="Jackson L."/>
            <person name="Jakkamsetti A."/>
            <person name="Javaid M."/>
            <person name="Jiang H."/>
            <person name="Korchina V."/>
            <person name="Kovar C."/>
            <person name="Lara F."/>
            <person name="Lee S."/>
            <person name="Mata R."/>
            <person name="Mathew T."/>
            <person name="Moen C."/>
            <person name="Morales K."/>
            <person name="Munidasa M."/>
            <person name="Nazareth L."/>
            <person name="Ngo R."/>
            <person name="Nguyen L."/>
            <person name="Okwuonu G."/>
            <person name="Ongeri F."/>
            <person name="Patil S."/>
            <person name="Petrosino J."/>
            <person name="Pham C."/>
            <person name="Pham P."/>
            <person name="Pu L.-L."/>
            <person name="Puazo M."/>
            <person name="Raj R."/>
            <person name="Reid J."/>
            <person name="Rouhana J."/>
            <person name="Saada N."/>
            <person name="Shang Y."/>
            <person name="Simmons D."/>
            <person name="Thornton R."/>
            <person name="Warren J."/>
            <person name="Weissenberger G."/>
            <person name="Zhang J."/>
            <person name="Zhang L."/>
            <person name="Zhou C."/>
            <person name="Zhu D."/>
            <person name="Muzny D."/>
            <person name="Worley K."/>
            <person name="Gibbs R."/>
        </authorList>
    </citation>
    <scope>NUCLEOTIDE SEQUENCE [LARGE SCALE GENOMIC DNA]</scope>
    <source>
        <strain evidence="6 7">ATCC 43531</strain>
    </source>
</reference>
<comment type="caution">
    <text evidence="6">The sequence shown here is derived from an EMBL/GenBank/DDBJ whole genome shotgun (WGS) entry which is preliminary data.</text>
</comment>
<keyword evidence="1" id="KW-0805">Transcription regulation</keyword>
<dbReference type="Pfam" id="PF04545">
    <property type="entry name" value="Sigma70_r4"/>
    <property type="match status" value="1"/>
</dbReference>
<evidence type="ECO:0000259" key="5">
    <source>
        <dbReference type="PROSITE" id="PS00716"/>
    </source>
</evidence>
<dbReference type="Gene3D" id="1.10.601.10">
    <property type="entry name" value="RNA Polymerase Primary Sigma Factor"/>
    <property type="match status" value="1"/>
</dbReference>
<dbReference type="AlphaFoldDB" id="C4V1Y7"/>
<evidence type="ECO:0000313" key="7">
    <source>
        <dbReference type="Proteomes" id="UP000005309"/>
    </source>
</evidence>
<dbReference type="InterPro" id="IPR007627">
    <property type="entry name" value="RNA_pol_sigma70_r2"/>
</dbReference>